<organism evidence="22">
    <name type="scientific">Xenopus tropicalis</name>
    <name type="common">Western clawed frog</name>
    <name type="synonym">Silurana tropicalis</name>
    <dbReference type="NCBI Taxonomy" id="8364"/>
    <lineage>
        <taxon>Eukaryota</taxon>
        <taxon>Metazoa</taxon>
        <taxon>Chordata</taxon>
        <taxon>Craniata</taxon>
        <taxon>Vertebrata</taxon>
        <taxon>Euteleostomi</taxon>
        <taxon>Amphibia</taxon>
        <taxon>Batrachia</taxon>
        <taxon>Anura</taxon>
        <taxon>Pipoidea</taxon>
        <taxon>Pipidae</taxon>
        <taxon>Xenopodinae</taxon>
        <taxon>Xenopus</taxon>
        <taxon>Silurana</taxon>
    </lineage>
</organism>
<evidence type="ECO:0000313" key="22">
    <source>
        <dbReference type="Ensembl" id="ENSXETP00000008052"/>
    </source>
</evidence>
<dbReference type="Pfam" id="PF00018">
    <property type="entry name" value="SH3_1"/>
    <property type="match status" value="1"/>
</dbReference>
<keyword evidence="15" id="KW-0966">Cell projection</keyword>
<evidence type="ECO:0000256" key="5">
    <source>
        <dbReference type="ARBA" id="ARBA00022473"/>
    </source>
</evidence>
<dbReference type="GO" id="GO:0005912">
    <property type="term" value="C:adherens junction"/>
    <property type="evidence" value="ECO:0007669"/>
    <property type="project" value="UniProtKB-SubCell"/>
</dbReference>
<evidence type="ECO:0000256" key="15">
    <source>
        <dbReference type="ARBA" id="ARBA00023273"/>
    </source>
</evidence>
<dbReference type="InterPro" id="IPR052803">
    <property type="entry name" value="Cilium-Associated_Jouberin"/>
</dbReference>
<evidence type="ECO:0000256" key="1">
    <source>
        <dbReference type="ARBA" id="ARBA00004114"/>
    </source>
</evidence>
<keyword evidence="5" id="KW-0217">Developmental protein</keyword>
<dbReference type="InterPro" id="IPR036322">
    <property type="entry name" value="WD40_repeat_dom_sf"/>
</dbReference>
<keyword evidence="13" id="KW-0969">Cilium</keyword>
<evidence type="ECO:0000313" key="27">
    <source>
        <dbReference type="Xenbase" id="XB-GENE-5879819"/>
    </source>
</evidence>
<dbReference type="GeneID" id="100487301"/>
<sequence>MPAIESEAKLRTKARFEEVFQSYAGLPGTKNKSRKKTTPEEHIVLESFKGQLDLLKNSANETIINTYNAEEESPRFTKNRLRERTPVAEKQSNVNKEQTVVKLEKKKNKKTKLSEAVTIRETFDESLDLAQQVSNSEEQKCKTRKKKEKDVWKEERGPSDFNDEDHLIEENLVHVSQKETEELREKIKNKLKTRLYQQPVINDTQTVPMNNEIGIKKKKKKEMVVTSEPETSVTFISELQHGPPQITSLQPQLHFSEHFVNESLPTTKVKKIKKKAKAIKEDGPENGIEDDNKEKHPKHLYDPSLVLGVYIHRSDKLLTRIMVSRPIVKIHVIDQRTGAYVKKESSINAVSSLKESESNAYILPVETQAYDFKRHKSPIPEWDEQIIINERFLYFLQENEDSPNVILFFEIIDICNSDGTNPNSESQIKEKGFRRLAWAFLKLVGANEVFNVDTKLRLQLYYPPSRARLSSNCHIYEWWLKYPRNPYPSTLYVTVKGLKLKENADPTSDTFGALQQDLGSSILDNDLQNEADGFGEGKPKKELYKWSRLPGQACRIPNKRILSLRAGHMGCFSICFSNDGKTLAAACADRDGYPIYLYEIPSGECLGELHGHLNVVYDLCWSRNDQHLLTASSDATVRLWKIENEASSALKVLPHPSFVYTAKFHPKANSFVVTGCYDAVIRVWNVNVKESNGQLLQEFDGHNSFINTLCFDIEGLQMYSGDSSGLIIIWDTHISEKSRLNPVQNWSIFKIIKEDYMKGIPVNHLQLHPNGRRLLIHSKDSTLRIMDLRILAAKKYIGATNYREKLRSAFTPCGTFVFAGSEDRIAYVWNAETGDQVAKYSELSYTAPLRDVAFHPHEHMVAFCAFGQNQPVLVYIYDYKVAQLEAEAVQISSNMILENSEILGLQESPILSADRFASAARISMRMLQVKQKLDSVLQPHSNIMVSGVQSTQLMTQKSASSFGGFSPVGQALSRTPSIKLQMSNTEARISSLKIEADNALPFQETVVALYDYTAHRSDELTIHRSDIIHVLYKDNDNWWFGSLANGQQGYFPANYVASENEHNDSFSPAVAHDLDDRNMEQYDIDQSYSSNMMSAVSSTSKDLKFMPQTDTDADSPVTHGSRHDKQLYPEPSNRSTKMTSLHAEPSDIANTALPEWGQISEKVAVKPKKKKILKNSSTAGQTNNAFEPDSQDNVGYPLYKGLGKTKNHLPV</sequence>
<evidence type="ECO:0000256" key="14">
    <source>
        <dbReference type="ARBA" id="ARBA00023212"/>
    </source>
</evidence>
<feature type="region of interest" description="Disordered" evidence="20">
    <location>
        <begin position="277"/>
        <end position="296"/>
    </location>
</feature>
<dbReference type="CDD" id="cd00200">
    <property type="entry name" value="WD40"/>
    <property type="match status" value="1"/>
</dbReference>
<dbReference type="Proteomes" id="UP000008143">
    <property type="component" value="Chromosome 5"/>
</dbReference>
<dbReference type="HOGENOM" id="CLU_007778_0_0_1"/>
<dbReference type="SUPFAM" id="SSF50044">
    <property type="entry name" value="SH3-domain"/>
    <property type="match status" value="1"/>
</dbReference>
<dbReference type="Reactome" id="R-XTR-5620912">
    <property type="pathway name" value="Anchoring of the basal body to the plasma membrane"/>
</dbReference>
<dbReference type="RefSeq" id="XP_004914631.2">
    <property type="nucleotide sequence ID" value="XM_004914574.4"/>
</dbReference>
<feature type="region of interest" description="Disordered" evidence="20">
    <location>
        <begin position="134"/>
        <end position="163"/>
    </location>
</feature>
<feature type="repeat" description="WD" evidence="19">
    <location>
        <begin position="809"/>
        <end position="839"/>
    </location>
</feature>
<dbReference type="CDD" id="cd11812">
    <property type="entry name" value="SH3_AHI-1"/>
    <property type="match status" value="1"/>
</dbReference>
<reference evidence="22" key="1">
    <citation type="journal article" date="2010" name="Science">
        <title>The genome of the Western clawed frog Xenopus tropicalis.</title>
        <authorList>
            <person name="Hellsten U."/>
            <person name="Harland R.M."/>
            <person name="Gilchrist M.J."/>
            <person name="Hendrix D."/>
            <person name="Jurka J."/>
            <person name="Kapitonov V."/>
            <person name="Ovcharenko I."/>
            <person name="Putnam N.H."/>
            <person name="Shu S."/>
            <person name="Taher L."/>
            <person name="Blitz I.L."/>
            <person name="Blumberg B."/>
            <person name="Dichmann D.S."/>
            <person name="Dubchak I."/>
            <person name="Amaya E."/>
            <person name="Detter J.C."/>
            <person name="Fletcher R."/>
            <person name="Gerhard D.S."/>
            <person name="Goodstein D."/>
            <person name="Graves T."/>
            <person name="Grigoriev I.V."/>
            <person name="Grimwood J."/>
            <person name="Kawashima T."/>
            <person name="Lindquist E."/>
            <person name="Lucas S.M."/>
            <person name="Mead P.E."/>
            <person name="Mitros T."/>
            <person name="Ogino H."/>
            <person name="Ohta Y."/>
            <person name="Poliakov A.V."/>
            <person name="Pollet N."/>
            <person name="Robert J."/>
            <person name="Salamov A."/>
            <person name="Sater A.K."/>
            <person name="Schmutz J."/>
            <person name="Terry A."/>
            <person name="Vize P.D."/>
            <person name="Warren W.C."/>
            <person name="Wells D."/>
            <person name="Wills A."/>
            <person name="Wilson R.K."/>
            <person name="Zimmerman L.B."/>
            <person name="Zorn A.M."/>
            <person name="Grainger R."/>
            <person name="Grammer T."/>
            <person name="Khokha M.K."/>
            <person name="Richardson P.M."/>
            <person name="Rokhsar D.S."/>
        </authorList>
    </citation>
    <scope>NUCLEOTIDE SEQUENCE [LARGE SCALE GENOMIC DNA]</scope>
    <source>
        <strain evidence="22">Nigerian</strain>
    </source>
</reference>
<evidence type="ECO:0000313" key="26">
    <source>
        <dbReference type="RefSeq" id="XP_017949659.2"/>
    </source>
</evidence>
<dbReference type="AGR" id="Xenbase:XB-GENE-5879819"/>
<evidence type="ECO:0000256" key="8">
    <source>
        <dbReference type="ARBA" id="ARBA00022574"/>
    </source>
</evidence>
<dbReference type="Xenbase" id="XB-GENE-5879819">
    <property type="gene designation" value="ahi1"/>
</dbReference>
<keyword evidence="10" id="KW-0221">Differentiation</keyword>
<feature type="compositionally biased region" description="Polar residues" evidence="20">
    <location>
        <begin position="1175"/>
        <end position="1185"/>
    </location>
</feature>
<dbReference type="PANTHER" id="PTHR44499:SF1">
    <property type="entry name" value="JOUBERIN"/>
    <property type="match status" value="1"/>
</dbReference>
<keyword evidence="12" id="KW-0965">Cell junction</keyword>
<comment type="subcellular location">
    <subcellularLocation>
        <location evidence="3">Cell junction</location>
        <location evidence="3">Adherens junction</location>
    </subcellularLocation>
    <subcellularLocation>
        <location evidence="2">Cytoplasm</location>
        <location evidence="2">Cytoskeleton</location>
        <location evidence="2">Cilium basal body</location>
    </subcellularLocation>
    <subcellularLocation>
        <location evidence="1">Cytoplasm</location>
        <location evidence="1">Cytoskeleton</location>
        <location evidence="1">Microtubule organizing center</location>
        <location evidence="1">Centrosome</location>
        <location evidence="1">Centriole</location>
    </subcellularLocation>
</comment>
<evidence type="ECO:0000256" key="16">
    <source>
        <dbReference type="ARBA" id="ARBA00058395"/>
    </source>
</evidence>
<dbReference type="OMA" id="KSVIPEW"/>
<evidence type="ECO:0000313" key="25">
    <source>
        <dbReference type="RefSeq" id="XP_012819035.2"/>
    </source>
</evidence>
<dbReference type="PROSITE" id="PS50002">
    <property type="entry name" value="SH3"/>
    <property type="match status" value="1"/>
</dbReference>
<name>F6UI56_XENTR</name>
<evidence type="ECO:0000256" key="3">
    <source>
        <dbReference type="ARBA" id="ARBA00004536"/>
    </source>
</evidence>
<evidence type="ECO:0000256" key="17">
    <source>
        <dbReference type="ARBA" id="ARBA00071144"/>
    </source>
</evidence>
<dbReference type="GeneTree" id="ENSGT00940000156509"/>
<reference evidence="24 25" key="3">
    <citation type="submission" date="2025-04" db="UniProtKB">
        <authorList>
            <consortium name="RefSeq"/>
        </authorList>
    </citation>
    <scope>IDENTIFICATION</scope>
    <source>
        <strain evidence="24 25">Nigerian</strain>
        <tissue evidence="24 25">Liver and blood</tissue>
    </source>
</reference>
<keyword evidence="7" id="KW-0597">Phosphoprotein</keyword>
<dbReference type="Pfam" id="PF00400">
    <property type="entry name" value="WD40"/>
    <property type="match status" value="5"/>
</dbReference>
<keyword evidence="14" id="KW-0206">Cytoskeleton</keyword>
<keyword evidence="6" id="KW-0963">Cytoplasm</keyword>
<evidence type="ECO:0000256" key="9">
    <source>
        <dbReference type="ARBA" id="ARBA00022737"/>
    </source>
</evidence>
<proteinExistence type="predicted"/>
<evidence type="ECO:0000256" key="10">
    <source>
        <dbReference type="ARBA" id="ARBA00022782"/>
    </source>
</evidence>
<comment type="function">
    <text evidence="16">Involved in vesicle trafficking and required for ciliogenesis, formation of primary non-motile cilium, and recruitment of RAB8A to the basal body of primary cilium. Component of the tectonic-like complex, a complex localized at the transition zone of primary cilia and acting as a barrier that prevents diffusion of transmembrane proteins between the cilia and plasma membranes. Involved in neuronal differentiation. As a positive modulator of classical Wnt signaling, may play a crucial role in ciliary signaling during cerebellum embryonic development.</text>
</comment>
<dbReference type="InterPro" id="IPR036028">
    <property type="entry name" value="SH3-like_dom_sf"/>
</dbReference>
<dbReference type="InterPro" id="IPR019775">
    <property type="entry name" value="WD40_repeat_CS"/>
</dbReference>
<dbReference type="CTD" id="54806"/>
<dbReference type="PANTHER" id="PTHR44499">
    <property type="entry name" value="JOUBERIN"/>
    <property type="match status" value="1"/>
</dbReference>
<feature type="region of interest" description="Disordered" evidence="20">
    <location>
        <begin position="1099"/>
        <end position="1141"/>
    </location>
</feature>
<dbReference type="OrthoDB" id="2096344at2759"/>
<feature type="domain" description="SH3" evidence="21">
    <location>
        <begin position="1001"/>
        <end position="1061"/>
    </location>
</feature>
<evidence type="ECO:0000256" key="18">
    <source>
        <dbReference type="PROSITE-ProRule" id="PRU00192"/>
    </source>
</evidence>
<evidence type="ECO:0000313" key="23">
    <source>
        <dbReference type="Proteomes" id="UP000008143"/>
    </source>
</evidence>
<feature type="compositionally biased region" description="Basic and acidic residues" evidence="20">
    <location>
        <begin position="148"/>
        <end position="163"/>
    </location>
</feature>
<feature type="repeat" description="WD" evidence="19">
    <location>
        <begin position="699"/>
        <end position="740"/>
    </location>
</feature>
<dbReference type="FunFam" id="2.30.30.40:FF:000132">
    <property type="entry name" value="jouberin isoform X2"/>
    <property type="match status" value="1"/>
</dbReference>
<evidence type="ECO:0000256" key="11">
    <source>
        <dbReference type="ARBA" id="ARBA00022794"/>
    </source>
</evidence>
<dbReference type="PROSITE" id="PS50294">
    <property type="entry name" value="WD_REPEATS_REGION"/>
    <property type="match status" value="2"/>
</dbReference>
<reference evidence="22" key="2">
    <citation type="submission" date="2011-06" db="UniProtKB">
        <authorList>
            <consortium name="Ensembl"/>
        </authorList>
    </citation>
    <scope>IDENTIFICATION</scope>
</reference>
<dbReference type="Bgee" id="ENSXETG00000003723">
    <property type="expression patterns" value="Expressed in 4-cell stage embryo and 14 other cell types or tissues"/>
</dbReference>
<dbReference type="InterPro" id="IPR001452">
    <property type="entry name" value="SH3_domain"/>
</dbReference>
<evidence type="ECO:0000256" key="6">
    <source>
        <dbReference type="ARBA" id="ARBA00022490"/>
    </source>
</evidence>
<dbReference type="GO" id="GO:0030154">
    <property type="term" value="P:cell differentiation"/>
    <property type="evidence" value="ECO:0007669"/>
    <property type="project" value="UniProtKB-KW"/>
</dbReference>
<dbReference type="InterPro" id="IPR001680">
    <property type="entry name" value="WD40_rpt"/>
</dbReference>
<dbReference type="SUPFAM" id="SSF50978">
    <property type="entry name" value="WD40 repeat-like"/>
    <property type="match status" value="1"/>
</dbReference>
<dbReference type="RefSeq" id="XP_012819035.2">
    <property type="nucleotide sequence ID" value="XM_012963581.3"/>
</dbReference>
<dbReference type="eggNOG" id="KOG0266">
    <property type="taxonomic scope" value="Eukaryota"/>
</dbReference>
<gene>
    <name evidence="22 24 25 26 27" type="primary">ahi1</name>
</gene>
<dbReference type="FunFam" id="2.130.10.10:FF:000112">
    <property type="entry name" value="jouberin isoform X2"/>
    <property type="match status" value="1"/>
</dbReference>
<dbReference type="InterPro" id="IPR035832">
    <property type="entry name" value="AHI1_SH3"/>
</dbReference>
<protein>
    <recommendedName>
        <fullName evidence="17">Jouberin</fullName>
    </recommendedName>
</protein>
<accession>F6UI56</accession>
<dbReference type="Ensembl" id="ENSXETT00000008052">
    <property type="protein sequence ID" value="ENSXETP00000008052"/>
    <property type="gene ID" value="ENSXETG00000003723"/>
</dbReference>
<dbReference type="Gene3D" id="2.30.30.40">
    <property type="entry name" value="SH3 Domains"/>
    <property type="match status" value="1"/>
</dbReference>
<dbReference type="ExpressionAtlas" id="F6UI56">
    <property type="expression patterns" value="baseline"/>
</dbReference>
<keyword evidence="9" id="KW-0677">Repeat</keyword>
<evidence type="ECO:0000256" key="13">
    <source>
        <dbReference type="ARBA" id="ARBA00023069"/>
    </source>
</evidence>
<feature type="region of interest" description="Disordered" evidence="20">
    <location>
        <begin position="1174"/>
        <end position="1211"/>
    </location>
</feature>
<keyword evidence="23" id="KW-1185">Reference proteome</keyword>
<dbReference type="GO" id="GO:0044458">
    <property type="term" value="P:motile cilium assembly"/>
    <property type="evidence" value="ECO:0000318"/>
    <property type="project" value="GO_Central"/>
</dbReference>
<evidence type="ECO:0000256" key="12">
    <source>
        <dbReference type="ARBA" id="ARBA00022949"/>
    </source>
</evidence>
<evidence type="ECO:0000256" key="4">
    <source>
        <dbReference type="ARBA" id="ARBA00022443"/>
    </source>
</evidence>
<keyword evidence="11" id="KW-0970">Cilium biogenesis/degradation</keyword>
<dbReference type="SMART" id="SM00320">
    <property type="entry name" value="WD40"/>
    <property type="match status" value="7"/>
</dbReference>
<dbReference type="Gene3D" id="2.130.10.10">
    <property type="entry name" value="YVTN repeat-like/Quinoprotein amine dehydrogenase"/>
    <property type="match status" value="1"/>
</dbReference>
<dbReference type="RefSeq" id="XP_017949659.2">
    <property type="nucleotide sequence ID" value="XM_018094170.2"/>
</dbReference>
<dbReference type="AlphaFoldDB" id="F6UI56"/>
<dbReference type="PROSITE" id="PS50082">
    <property type="entry name" value="WD_REPEATS_2"/>
    <property type="match status" value="4"/>
</dbReference>
<dbReference type="GO" id="GO:0036064">
    <property type="term" value="C:ciliary basal body"/>
    <property type="evidence" value="ECO:0000318"/>
    <property type="project" value="GO_Central"/>
</dbReference>
<feature type="repeat" description="WD" evidence="19">
    <location>
        <begin position="609"/>
        <end position="650"/>
    </location>
</feature>
<dbReference type="PRINTS" id="PR00452">
    <property type="entry name" value="SH3DOMAIN"/>
</dbReference>
<dbReference type="GO" id="GO:0005814">
    <property type="term" value="C:centriole"/>
    <property type="evidence" value="ECO:0007669"/>
    <property type="project" value="UniProtKB-SubCell"/>
</dbReference>
<evidence type="ECO:0000256" key="2">
    <source>
        <dbReference type="ARBA" id="ARBA00004120"/>
    </source>
</evidence>
<evidence type="ECO:0000313" key="24">
    <source>
        <dbReference type="RefSeq" id="XP_004914631.2"/>
    </source>
</evidence>
<feature type="repeat" description="WD" evidence="19">
    <location>
        <begin position="652"/>
        <end position="687"/>
    </location>
</feature>
<keyword evidence="4 18" id="KW-0728">SH3 domain</keyword>
<evidence type="ECO:0000256" key="7">
    <source>
        <dbReference type="ARBA" id="ARBA00022553"/>
    </source>
</evidence>
<dbReference type="SMART" id="SM00326">
    <property type="entry name" value="SH3"/>
    <property type="match status" value="1"/>
</dbReference>
<dbReference type="PROSITE" id="PS00678">
    <property type="entry name" value="WD_REPEATS_1"/>
    <property type="match status" value="1"/>
</dbReference>
<keyword evidence="8 19" id="KW-0853">WD repeat</keyword>
<evidence type="ECO:0000256" key="20">
    <source>
        <dbReference type="SAM" id="MobiDB-lite"/>
    </source>
</evidence>
<dbReference type="InterPro" id="IPR015943">
    <property type="entry name" value="WD40/YVTN_repeat-like_dom_sf"/>
</dbReference>
<evidence type="ECO:0000256" key="19">
    <source>
        <dbReference type="PROSITE-ProRule" id="PRU00221"/>
    </source>
</evidence>
<evidence type="ECO:0000259" key="21">
    <source>
        <dbReference type="PROSITE" id="PS50002"/>
    </source>
</evidence>